<proteinExistence type="predicted"/>
<reference evidence="2 3" key="1">
    <citation type="submission" date="2018-04" db="EMBL/GenBank/DDBJ databases">
        <title>Genomic Encyclopedia of Type Strains, Phase III (KMG-III): the genomes of soil and plant-associated and newly described type strains.</title>
        <authorList>
            <person name="Whitman W."/>
        </authorList>
    </citation>
    <scope>NUCLEOTIDE SEQUENCE [LARGE SCALE GENOMIC DNA]</scope>
    <source>
        <strain evidence="2 3">NW12</strain>
    </source>
</reference>
<dbReference type="EMBL" id="PZZN01000003">
    <property type="protein sequence ID" value="PTM44760.1"/>
    <property type="molecule type" value="Genomic_DNA"/>
</dbReference>
<feature type="compositionally biased region" description="Polar residues" evidence="1">
    <location>
        <begin position="477"/>
        <end position="496"/>
    </location>
</feature>
<name>A0A2T4YMY1_9SPHN</name>
<dbReference type="Proteomes" id="UP000240996">
    <property type="component" value="Unassembled WGS sequence"/>
</dbReference>
<dbReference type="RefSeq" id="WP_107933549.1">
    <property type="nucleotide sequence ID" value="NZ_PZZN01000003.1"/>
</dbReference>
<feature type="region of interest" description="Disordered" evidence="1">
    <location>
        <begin position="472"/>
        <end position="498"/>
    </location>
</feature>
<evidence type="ECO:0000313" key="3">
    <source>
        <dbReference type="Proteomes" id="UP000240996"/>
    </source>
</evidence>
<evidence type="ECO:0000313" key="2">
    <source>
        <dbReference type="EMBL" id="PTM44760.1"/>
    </source>
</evidence>
<evidence type="ECO:0008006" key="4">
    <source>
        <dbReference type="Google" id="ProtNLM"/>
    </source>
</evidence>
<sequence length="1437" mass="151015">MKVVTASGAIELGTVGTAPTIGVIDYSRRVTDEFGVTTVVQRGFARRMTVRLAVPFDDVDTIQRQLAELRATSATWIADDRFGSLSVRGFYKEFEVDHATAPLSYCTLTVEGMTGEEAFTDDGSDPAPVGQASSLQLLQPIAITDAVLTSSSVAEDDAIEWTAAGGYALGQRVMRRSTHRVWESLLERNVGHDPATTTGAWLDVGPTNRWAMFDQALGSVTTDEAPIVVTLRPDPAASGLAILDCNAATVRVQAPGYDRTVAPSGGSGAALFLDLSLAAGASITVTLTPFGKAATRVVWDDGFAWDDSVSWQDTVAGTATVEPPTWSDGEGVSDTTEWQDSRGGDGTVFVGTLLLGILRPLGITEGSATSGITDYSRRETDEFGETMIVPRAWAKRMAGKALIRTDAVDQVVGRIAAVRAVPSLWLGDAGVDSLIVYGFFKDFSVEVGETLSKLTLSIEGFSEAKTPAPLTIPWENVSGTKPTENADNTGENTSKDTGAVAGVPATQVIADAASVKHRNDILENITIPAINSAVAAANALIKTAGAKADAALADLNAKLLSAGIALDGSLASADSKLGAARVAADLAVSRANTRIDAAMTDLNAEANRAQGKDELLERRIDSLTVVTNKNDGEVRALIETERLVRTDDVRAIAQRIDSVVTDYTSRDSVTNTRITTQVTALSAADRALGERIDTVTTEFKAADSATSTRIMDSVAALSAADEAIGKRVDSIVTDVTTKDTATRAEISRVELASSTRDTALGQRIDTVVTDYTGRDSATNTRITTQVTALSAADTALGERIDTVTTDFKAADTATSTRITQSVTALSNADTALGQRIDTITTDYKAADSATSTRITTAVAALSDADSAIGQRIDTITTDYVGRDTRTNARVDQTASAMTEADRALGARIETVQASFTSGGGNLLVGTDFITLDGWTYNQYNPSGTLSAPNRGIDVEGSSYHPLGEHTLGMYQPGRVGDSTYLEWLSDPFAVTPGEYLQFSAFCLAHRASVKIALVWLNAAGAAMFAVDAGDVSTPEALGNNPENYTQHGMKSVQVPSNAVGAYLIMRKNDTKAGANPNDSYAWFWRPSVSIARAGQLAWAPYSPGSGRAAQVASTARVKEATDALAQASLALGSRSTSLEAQMSRQAPSALNTFTDDVNNRLTRIDQFVNARINTTEDVLADLPNQYATAQRVSILEAQVSGSGGDLTAKIDERLTVVVDPKIGAVAQSVSDLRSAYNGTAATVSQQAGTLADVKGRTAAYWRTTAVAGDNRAQITISADANAGAGVDIIGDVSINGNLLVSGSVVTDRIALNGVTNTVAIAGMSGGVSPEDTGETGRVYITSTGGTMKVDVQADGTRTAGSGNMRAQLFAAYNGTELALSREVAFTPSNTAVPVGFFQIIQFPAGTAVQFFLRFFVTTTNTTWTYTSAAIAVTEFKR</sequence>
<protein>
    <recommendedName>
        <fullName evidence="4">DUF1983 domain-containing protein</fullName>
    </recommendedName>
</protein>
<feature type="region of interest" description="Disordered" evidence="1">
    <location>
        <begin position="320"/>
        <end position="343"/>
    </location>
</feature>
<accession>A0A2T4YMY1</accession>
<keyword evidence="3" id="KW-1185">Reference proteome</keyword>
<evidence type="ECO:0000256" key="1">
    <source>
        <dbReference type="SAM" id="MobiDB-lite"/>
    </source>
</evidence>
<gene>
    <name evidence="2" type="ORF">C8J24_2970</name>
</gene>
<comment type="caution">
    <text evidence="2">The sequence shown here is derived from an EMBL/GenBank/DDBJ whole genome shotgun (WGS) entry which is preliminary data.</text>
</comment>
<organism evidence="2 3">
    <name type="scientific">Sphingomonas aerolata</name>
    <dbReference type="NCBI Taxonomy" id="185951"/>
    <lineage>
        <taxon>Bacteria</taxon>
        <taxon>Pseudomonadati</taxon>
        <taxon>Pseudomonadota</taxon>
        <taxon>Alphaproteobacteria</taxon>
        <taxon>Sphingomonadales</taxon>
        <taxon>Sphingomonadaceae</taxon>
        <taxon>Sphingomonas</taxon>
    </lineage>
</organism>